<organism evidence="1 2">
    <name type="scientific">Araneus ventricosus</name>
    <name type="common">Orbweaver spider</name>
    <name type="synonym">Epeira ventricosa</name>
    <dbReference type="NCBI Taxonomy" id="182803"/>
    <lineage>
        <taxon>Eukaryota</taxon>
        <taxon>Metazoa</taxon>
        <taxon>Ecdysozoa</taxon>
        <taxon>Arthropoda</taxon>
        <taxon>Chelicerata</taxon>
        <taxon>Arachnida</taxon>
        <taxon>Araneae</taxon>
        <taxon>Araneomorphae</taxon>
        <taxon>Entelegynae</taxon>
        <taxon>Araneoidea</taxon>
        <taxon>Araneidae</taxon>
        <taxon>Araneus</taxon>
    </lineage>
</organism>
<proteinExistence type="predicted"/>
<reference evidence="1 2" key="1">
    <citation type="journal article" date="2019" name="Sci. Rep.">
        <title>Orb-weaving spider Araneus ventricosus genome elucidates the spidroin gene catalogue.</title>
        <authorList>
            <person name="Kono N."/>
            <person name="Nakamura H."/>
            <person name="Ohtoshi R."/>
            <person name="Moran D.A.P."/>
            <person name="Shinohara A."/>
            <person name="Yoshida Y."/>
            <person name="Fujiwara M."/>
            <person name="Mori M."/>
            <person name="Tomita M."/>
            <person name="Arakawa K."/>
        </authorList>
    </citation>
    <scope>NUCLEOTIDE SEQUENCE [LARGE SCALE GENOMIC DNA]</scope>
</reference>
<gene>
    <name evidence="1" type="ORF">AVEN_167896_1</name>
</gene>
<protein>
    <submittedName>
        <fullName evidence="1">Uncharacterized protein</fullName>
    </submittedName>
</protein>
<accession>A0A4Y2IUJ8</accession>
<comment type="caution">
    <text evidence="1">The sequence shown here is derived from an EMBL/GenBank/DDBJ whole genome shotgun (WGS) entry which is preliminary data.</text>
</comment>
<name>A0A4Y2IUJ8_ARAVE</name>
<sequence>MSSFQFPLMRSLIICKDCENSYHWKLDTMRIVRRSSLVDILLDYPPGTPRVRKGTSSSHLSLLDASNLAIGQPNYSPNHID</sequence>
<evidence type="ECO:0000313" key="1">
    <source>
        <dbReference type="EMBL" id="GBM80592.1"/>
    </source>
</evidence>
<dbReference type="Proteomes" id="UP000499080">
    <property type="component" value="Unassembled WGS sequence"/>
</dbReference>
<dbReference type="EMBL" id="BGPR01002893">
    <property type="protein sequence ID" value="GBM80592.1"/>
    <property type="molecule type" value="Genomic_DNA"/>
</dbReference>
<evidence type="ECO:0000313" key="2">
    <source>
        <dbReference type="Proteomes" id="UP000499080"/>
    </source>
</evidence>
<keyword evidence="2" id="KW-1185">Reference proteome</keyword>
<dbReference type="AlphaFoldDB" id="A0A4Y2IUJ8"/>